<evidence type="ECO:0000256" key="2">
    <source>
        <dbReference type="SAM" id="SignalP"/>
    </source>
</evidence>
<dbReference type="PANTHER" id="PTHR14969:SF13">
    <property type="entry name" value="AT30094P"/>
    <property type="match status" value="1"/>
</dbReference>
<evidence type="ECO:0000256" key="1">
    <source>
        <dbReference type="SAM" id="Phobius"/>
    </source>
</evidence>
<dbReference type="Gene3D" id="1.20.144.10">
    <property type="entry name" value="Phosphatidic acid phosphatase type 2/haloperoxidase"/>
    <property type="match status" value="1"/>
</dbReference>
<sequence>MNYGIYKLMLLMLCLISINLQAQENDSVEIIGDSLQETVVADSILIMNFVIKPANPYCFKPEQLIIPVTLVGVGIIGLESDWLKYQNREVWDELQENIDKRVTIDDFSQYVPMAAVYGLNLCGIKGKHDFAERTIILATAYSIMAITVNGLKMATKIERPDYSSHNSFPSGHTATAFMGAEFLRMEYRDVSPWIGVAGYAVAAGTGFFRMYNNRHWLTDVLAGAGIGILSAKAAYWLYPAISRVLLRKRFQTNAFVAPYISSHEKGLCCRITF</sequence>
<dbReference type="Proteomes" id="UP000095576">
    <property type="component" value="Unassembled WGS sequence"/>
</dbReference>
<dbReference type="CDD" id="cd03394">
    <property type="entry name" value="PAP2_like_5"/>
    <property type="match status" value="1"/>
</dbReference>
<evidence type="ECO:0000259" key="3">
    <source>
        <dbReference type="SMART" id="SM00014"/>
    </source>
</evidence>
<dbReference type="InterPro" id="IPR000326">
    <property type="entry name" value="PAP2/HPO"/>
</dbReference>
<accession>A0A174QB98</accession>
<name>A0A174QB98_BACT4</name>
<dbReference type="PANTHER" id="PTHR14969">
    <property type="entry name" value="SPHINGOSINE-1-PHOSPHATE PHOSPHOHYDROLASE"/>
    <property type="match status" value="1"/>
</dbReference>
<organism evidence="4 5">
    <name type="scientific">Bacteroides thetaiotaomicron</name>
    <dbReference type="NCBI Taxonomy" id="818"/>
    <lineage>
        <taxon>Bacteria</taxon>
        <taxon>Pseudomonadati</taxon>
        <taxon>Bacteroidota</taxon>
        <taxon>Bacteroidia</taxon>
        <taxon>Bacteroidales</taxon>
        <taxon>Bacteroidaceae</taxon>
        <taxon>Bacteroides</taxon>
    </lineage>
</organism>
<feature type="domain" description="Phosphatidic acid phosphatase type 2/haloperoxidase" evidence="3">
    <location>
        <begin position="135"/>
        <end position="235"/>
    </location>
</feature>
<feature type="transmembrane region" description="Helical" evidence="1">
    <location>
        <begin position="134"/>
        <end position="151"/>
    </location>
</feature>
<feature type="signal peptide" evidence="2">
    <location>
        <begin position="1"/>
        <end position="22"/>
    </location>
</feature>
<dbReference type="RefSeq" id="WP_055300187.1">
    <property type="nucleotide sequence ID" value="NZ_CZAP01000010.1"/>
</dbReference>
<dbReference type="SUPFAM" id="SSF48317">
    <property type="entry name" value="Acid phosphatase/Vanadium-dependent haloperoxidase"/>
    <property type="match status" value="1"/>
</dbReference>
<gene>
    <name evidence="4" type="ORF">ERS852511_02842</name>
</gene>
<evidence type="ECO:0000313" key="5">
    <source>
        <dbReference type="Proteomes" id="UP000095576"/>
    </source>
</evidence>
<feature type="chain" id="PRO_5008030754" evidence="2">
    <location>
        <begin position="23"/>
        <end position="273"/>
    </location>
</feature>
<protein>
    <submittedName>
        <fullName evidence="4">Phosphoesterase PA-phosphatase related protein</fullName>
    </submittedName>
</protein>
<feature type="transmembrane region" description="Helical" evidence="1">
    <location>
        <begin position="220"/>
        <end position="238"/>
    </location>
</feature>
<proteinExistence type="predicted"/>
<keyword evidence="2" id="KW-0732">Signal</keyword>
<keyword evidence="1" id="KW-0472">Membrane</keyword>
<dbReference type="Pfam" id="PF01569">
    <property type="entry name" value="PAP2"/>
    <property type="match status" value="1"/>
</dbReference>
<evidence type="ECO:0000313" key="4">
    <source>
        <dbReference type="EMBL" id="CUP67399.1"/>
    </source>
</evidence>
<reference evidence="4 5" key="1">
    <citation type="submission" date="2015-09" db="EMBL/GenBank/DDBJ databases">
        <authorList>
            <consortium name="Pathogen Informatics"/>
        </authorList>
    </citation>
    <scope>NUCLEOTIDE SEQUENCE [LARGE SCALE GENOMIC DNA]</scope>
    <source>
        <strain evidence="4 5">2789STDY5834899</strain>
    </source>
</reference>
<dbReference type="SMART" id="SM00014">
    <property type="entry name" value="acidPPc"/>
    <property type="match status" value="1"/>
</dbReference>
<feature type="transmembrane region" description="Helical" evidence="1">
    <location>
        <begin position="190"/>
        <end position="208"/>
    </location>
</feature>
<dbReference type="EMBL" id="CZAP01000010">
    <property type="protein sequence ID" value="CUP67399.1"/>
    <property type="molecule type" value="Genomic_DNA"/>
</dbReference>
<keyword evidence="1" id="KW-1133">Transmembrane helix</keyword>
<dbReference type="InterPro" id="IPR036938">
    <property type="entry name" value="PAP2/HPO_sf"/>
</dbReference>
<keyword evidence="1" id="KW-0812">Transmembrane</keyword>
<dbReference type="AlphaFoldDB" id="A0A174QB98"/>